<name>D8U5D9_VOLCA</name>
<dbReference type="AlphaFoldDB" id="D8U5D9"/>
<dbReference type="InParanoid" id="D8U5D9"/>
<feature type="region of interest" description="Disordered" evidence="1">
    <location>
        <begin position="128"/>
        <end position="151"/>
    </location>
</feature>
<protein>
    <submittedName>
        <fullName evidence="2">Uncharacterized protein</fullName>
    </submittedName>
</protein>
<evidence type="ECO:0000256" key="1">
    <source>
        <dbReference type="SAM" id="MobiDB-lite"/>
    </source>
</evidence>
<proteinExistence type="predicted"/>
<evidence type="ECO:0000313" key="3">
    <source>
        <dbReference type="Proteomes" id="UP000001058"/>
    </source>
</evidence>
<feature type="compositionally biased region" description="Low complexity" evidence="1">
    <location>
        <begin position="203"/>
        <end position="213"/>
    </location>
</feature>
<dbReference type="GeneID" id="9617276"/>
<dbReference type="KEGG" id="vcn:VOLCADRAFT_94660"/>
<feature type="compositionally biased region" description="Basic residues" evidence="1">
    <location>
        <begin position="220"/>
        <end position="248"/>
    </location>
</feature>
<feature type="non-terminal residue" evidence="2">
    <location>
        <position position="248"/>
    </location>
</feature>
<organism evidence="3">
    <name type="scientific">Volvox carteri f. nagariensis</name>
    <dbReference type="NCBI Taxonomy" id="3068"/>
    <lineage>
        <taxon>Eukaryota</taxon>
        <taxon>Viridiplantae</taxon>
        <taxon>Chlorophyta</taxon>
        <taxon>core chlorophytes</taxon>
        <taxon>Chlorophyceae</taxon>
        <taxon>CS clade</taxon>
        <taxon>Chlamydomonadales</taxon>
        <taxon>Volvocaceae</taxon>
        <taxon>Volvox</taxon>
    </lineage>
</organism>
<keyword evidence="3" id="KW-1185">Reference proteome</keyword>
<sequence length="248" mass="27263">MTPVRRLVGRSCAAIAGWGCVLLQCKGPWQLVSPLPVSIISSTVSKHARFGRATRMRLRETGAQPSTNPCLRRMSLPPEAAAPLPTTVAALHLTTQNFAAAAATAAAGPLTAVIHESATLLPRHHRNHTLPLPPKPPAAPAAGQKKNQHGRNVLQSKCFESSVPEDPSKYTSTMLTPRANAYLAQASKRNRHVLRWQMCQERQQPGPGQAAQPRNLTQRSARHHHHLPHTMTARRGRIRCRRRRSQRG</sequence>
<dbReference type="EMBL" id="GL378360">
    <property type="protein sequence ID" value="EFJ44983.1"/>
    <property type="molecule type" value="Genomic_DNA"/>
</dbReference>
<feature type="region of interest" description="Disordered" evidence="1">
    <location>
        <begin position="202"/>
        <end position="248"/>
    </location>
</feature>
<dbReference type="RefSeq" id="XP_002953954.1">
    <property type="nucleotide sequence ID" value="XM_002953908.1"/>
</dbReference>
<gene>
    <name evidence="2" type="ORF">VOLCADRAFT_94660</name>
</gene>
<evidence type="ECO:0000313" key="2">
    <source>
        <dbReference type="EMBL" id="EFJ44983.1"/>
    </source>
</evidence>
<dbReference type="Proteomes" id="UP000001058">
    <property type="component" value="Unassembled WGS sequence"/>
</dbReference>
<accession>D8U5D9</accession>
<reference evidence="2 3" key="1">
    <citation type="journal article" date="2010" name="Science">
        <title>Genomic analysis of organismal complexity in the multicellular green alga Volvox carteri.</title>
        <authorList>
            <person name="Prochnik S.E."/>
            <person name="Umen J."/>
            <person name="Nedelcu A.M."/>
            <person name="Hallmann A."/>
            <person name="Miller S.M."/>
            <person name="Nishii I."/>
            <person name="Ferris P."/>
            <person name="Kuo A."/>
            <person name="Mitros T."/>
            <person name="Fritz-Laylin L.K."/>
            <person name="Hellsten U."/>
            <person name="Chapman J."/>
            <person name="Simakov O."/>
            <person name="Rensing S.A."/>
            <person name="Terry A."/>
            <person name="Pangilinan J."/>
            <person name="Kapitonov V."/>
            <person name="Jurka J."/>
            <person name="Salamov A."/>
            <person name="Shapiro H."/>
            <person name="Schmutz J."/>
            <person name="Grimwood J."/>
            <person name="Lindquist E."/>
            <person name="Lucas S."/>
            <person name="Grigoriev I.V."/>
            <person name="Schmitt R."/>
            <person name="Kirk D."/>
            <person name="Rokhsar D.S."/>
        </authorList>
    </citation>
    <scope>NUCLEOTIDE SEQUENCE [LARGE SCALE GENOMIC DNA]</scope>
    <source>
        <strain evidence="3">f. Nagariensis / Eve</strain>
    </source>
</reference>